<keyword evidence="6" id="KW-1185">Reference proteome</keyword>
<dbReference type="Gene3D" id="2.60.40.1930">
    <property type="match status" value="1"/>
</dbReference>
<dbReference type="PANTHER" id="PTHR40094:SF1">
    <property type="entry name" value="UBIQUITIN DOMAIN-CONTAINING PROTEIN"/>
    <property type="match status" value="1"/>
</dbReference>
<evidence type="ECO:0000259" key="3">
    <source>
        <dbReference type="SMART" id="SM01359"/>
    </source>
</evidence>
<dbReference type="Pfam" id="PF01835">
    <property type="entry name" value="MG2"/>
    <property type="match status" value="1"/>
</dbReference>
<dbReference type="SUPFAM" id="SSF48239">
    <property type="entry name" value="Terpenoid cyclases/Protein prenyltransferases"/>
    <property type="match status" value="1"/>
</dbReference>
<dbReference type="InterPro" id="IPR008930">
    <property type="entry name" value="Terpenoid_cyclase/PrenylTrfase"/>
</dbReference>
<organism evidence="5 6">
    <name type="scientific">Undibacterium pigrum</name>
    <dbReference type="NCBI Taxonomy" id="401470"/>
    <lineage>
        <taxon>Bacteria</taxon>
        <taxon>Pseudomonadati</taxon>
        <taxon>Pseudomonadota</taxon>
        <taxon>Betaproteobacteria</taxon>
        <taxon>Burkholderiales</taxon>
        <taxon>Oxalobacteraceae</taxon>
        <taxon>Undibacterium</taxon>
    </lineage>
</organism>
<dbReference type="Pfam" id="PF00207">
    <property type="entry name" value="A2M"/>
    <property type="match status" value="1"/>
</dbReference>
<dbReference type="RefSeq" id="WP_110257452.1">
    <property type="nucleotide sequence ID" value="NZ_QJKB01000010.1"/>
</dbReference>
<evidence type="ECO:0000256" key="2">
    <source>
        <dbReference type="SAM" id="SignalP"/>
    </source>
</evidence>
<dbReference type="Pfam" id="PF07703">
    <property type="entry name" value="A2M_BRD"/>
    <property type="match status" value="1"/>
</dbReference>
<evidence type="ECO:0000256" key="1">
    <source>
        <dbReference type="ARBA" id="ARBA00010556"/>
    </source>
</evidence>
<proteinExistence type="inferred from homology"/>
<feature type="chain" id="PRO_5016383116" description="Alpha-2-macroglobulin family protein" evidence="2">
    <location>
        <begin position="29"/>
        <end position="1555"/>
    </location>
</feature>
<dbReference type="SMART" id="SM01360">
    <property type="entry name" value="A2M"/>
    <property type="match status" value="1"/>
</dbReference>
<dbReference type="OrthoDB" id="9767116at2"/>
<comment type="similarity">
    <text evidence="1">Belongs to the protease inhibitor I39 (alpha-2-macroglobulin) family. Bacterial alpha-2-macroglobulin subfamily.</text>
</comment>
<gene>
    <name evidence="5" type="ORF">DFR42_110170</name>
</gene>
<dbReference type="InterPro" id="IPR001599">
    <property type="entry name" value="Macroglobln_a2"/>
</dbReference>
<dbReference type="Gene3D" id="2.60.40.10">
    <property type="entry name" value="Immunoglobulins"/>
    <property type="match status" value="1"/>
</dbReference>
<dbReference type="Gene3D" id="1.50.10.20">
    <property type="match status" value="1"/>
</dbReference>
<accession>A0A318IX68</accession>
<keyword evidence="2" id="KW-0732">Signal</keyword>
<dbReference type="PANTHER" id="PTHR40094">
    <property type="entry name" value="ALPHA-2-MACROGLOBULIN HOMOLOG"/>
    <property type="match status" value="1"/>
</dbReference>
<evidence type="ECO:0000259" key="4">
    <source>
        <dbReference type="SMART" id="SM01360"/>
    </source>
</evidence>
<sequence>MKATYKQSRYFTLLTALCALLLFMPAIAQDGGGGSSFFLLSDAAYGSGDTAMVRLEAQDMGQISELGGVDVYVYKVKDPLEFLKAQKNLHRIDAKGNYKGKGVSDALARTWDNWWDASRRMWRKLFSSDARKAVTSQAPEVRLHPLVKAPTPQQMNPLYQPLKAHTLVDSFRYPVHIAQPIQPPKGVKLDGSSSEFITSPKGNVLIPLGKKEPGLYLVEAMVGSYRAVTLVFVSDSIAVTKVSSKQMLVWVADRRSSQAVADAKTVWTDGAGILSTGSTDASGIVNFERDAPEKTYVYGEDSKGGVFVAENYYYDSEIYNTKLYAVTDRPLYRPGETVYVKFLGRTFVSARESTAITAGELKLQVFDANGFPVAAQTLQMTPQSGGDTVFQLPDNAVAGGYELRFSYKGNSYGAAFRVAEYQKPHFEINVMPGKKDYKTNEEIKGKLQLVYPDGKPVVNAKADLTVRAQRLTIVEGDLGYAGQFPVQMSTTTFTTDSSGFVEFKLPAATEPSRYILSVLATDGAAYRVRATKEILVERGAGTYSLKADRAFSAVGENMNFTMTALPVPGNTVSTVSAPATWDWVRLENQKKSNGKLANANKLALAFAEPGTYTLSIRDAAGNILGATSHYVSGAGVSAPQGSIEMVFDKTSYKPGETASALITFPQQVDQALFTLERDKVEKTALMSNASGWLSAKRLSPMQWKVELPVQDTYGPNITLSVVYVKGADYVFQNLGLKVEQPRINVAVKADKAVYAPGDKVTLDLTAMVDGKPAAGSQLTVGVVDEMIYVLQPEIAPDISDFFYHPRRNNVRTSASLSFIAYDLAVPPSKLALPANGQTHERAIKVLERPRREDKDTALWQPNVTTDATGRARLTFTMPDSLTRWRITVRATEAGGNVGQNIAYVRSDKDFYVKWTSPNWMRVQDAPNASVAIFNQGNQDASASLNITGSGVNKQESLKLKPGANFISVPLKANGLDNKIDLSLAVGGKTVDALNVPLKIIPVHWLSQRSVSVPVTGKETVLKLPPDASNLQLQFADSASTQFRRLMDDLIDYPYGCVEQTSSRLIPYSLALQSTLPSEERLAAQLTQRLYSYRFRLAQMAGPNATFGWWSVPEKDGDALLTTYAYYADWHASRALKLSLPEGHFDKLNDVYRKDGVKQSHWQRALMLYWMQDMGLPVKSMAEALSEELGAKGAFAKPVVITPRSGMNSMIFANKDDDVQHAMSTLLAAYVVQQSKGNLTGITVTTLPEAAARVHQADLPLGEALLILTGKRPASDAAAVLERVRAESPTIDRALSLLWTYRALGGKSGSNDPLLRNNMGKVELEAGWQGRETVTGQSVYRWNTTAATPTPTVIKMVSNPSAGMMAIAQFDSREPEKSSLPVKVERRIYRLVPEAIPTPSSASKPAVNPATGAPVQPVAGKAGFKLELLGDGAALKTDEVYLDEVVLTRSSGPELNFGIVEVPLPPGTSADRSTWGISLRYPGGKDMEAMERARYEQTPRGYAVPVDSLDGQVMIRHLVRAAQTGKFALPPARYYRMYQPDQKAFEDKPRAFMEIR</sequence>
<evidence type="ECO:0000313" key="6">
    <source>
        <dbReference type="Proteomes" id="UP000247792"/>
    </source>
</evidence>
<feature type="signal peptide" evidence="2">
    <location>
        <begin position="1"/>
        <end position="28"/>
    </location>
</feature>
<reference evidence="5 6" key="1">
    <citation type="submission" date="2018-05" db="EMBL/GenBank/DDBJ databases">
        <title>Genomic Encyclopedia of Type Strains, Phase IV (KMG-IV): sequencing the most valuable type-strain genomes for metagenomic binning, comparative biology and taxonomic classification.</title>
        <authorList>
            <person name="Goeker M."/>
        </authorList>
    </citation>
    <scope>NUCLEOTIDE SEQUENCE [LARGE SCALE GENOMIC DNA]</scope>
    <source>
        <strain evidence="5 6">DSM 19792</strain>
    </source>
</reference>
<dbReference type="InterPro" id="IPR047565">
    <property type="entry name" value="Alpha-macroglob_thiol-ester_cl"/>
</dbReference>
<feature type="domain" description="Alpha-2-macroglobulin bait region" evidence="3">
    <location>
        <begin position="643"/>
        <end position="790"/>
    </location>
</feature>
<dbReference type="InterPro" id="IPR051802">
    <property type="entry name" value="YfhM-like"/>
</dbReference>
<dbReference type="InterPro" id="IPR013783">
    <property type="entry name" value="Ig-like_fold"/>
</dbReference>
<dbReference type="InterPro" id="IPR011625">
    <property type="entry name" value="A2M_N_BRD"/>
</dbReference>
<dbReference type="SMART" id="SM01419">
    <property type="entry name" value="Thiol-ester_cl"/>
    <property type="match status" value="1"/>
</dbReference>
<name>A0A318IX68_9BURK</name>
<dbReference type="EMBL" id="QJKB01000010">
    <property type="protein sequence ID" value="PXX39804.1"/>
    <property type="molecule type" value="Genomic_DNA"/>
</dbReference>
<dbReference type="SMART" id="SM01359">
    <property type="entry name" value="A2M_N_2"/>
    <property type="match status" value="1"/>
</dbReference>
<dbReference type="GO" id="GO:0004866">
    <property type="term" value="F:endopeptidase inhibitor activity"/>
    <property type="evidence" value="ECO:0007669"/>
    <property type="project" value="InterPro"/>
</dbReference>
<evidence type="ECO:0008006" key="7">
    <source>
        <dbReference type="Google" id="ProtNLM"/>
    </source>
</evidence>
<evidence type="ECO:0000313" key="5">
    <source>
        <dbReference type="EMBL" id="PXX39804.1"/>
    </source>
</evidence>
<dbReference type="InterPro" id="IPR002890">
    <property type="entry name" value="MG2"/>
</dbReference>
<protein>
    <recommendedName>
        <fullName evidence="7">Alpha-2-macroglobulin family protein</fullName>
    </recommendedName>
</protein>
<dbReference type="Proteomes" id="UP000247792">
    <property type="component" value="Unassembled WGS sequence"/>
</dbReference>
<comment type="caution">
    <text evidence="5">The sequence shown here is derived from an EMBL/GenBank/DDBJ whole genome shotgun (WGS) entry which is preliminary data.</text>
</comment>
<feature type="domain" description="Alpha-2-macroglobulin" evidence="4">
    <location>
        <begin position="856"/>
        <end position="946"/>
    </location>
</feature>